<feature type="non-terminal residue" evidence="1">
    <location>
        <position position="54"/>
    </location>
</feature>
<dbReference type="AlphaFoldDB" id="A0ABD3V0U9"/>
<feature type="non-terminal residue" evidence="1">
    <location>
        <position position="1"/>
    </location>
</feature>
<dbReference type="Proteomes" id="UP001634394">
    <property type="component" value="Unassembled WGS sequence"/>
</dbReference>
<evidence type="ECO:0000313" key="1">
    <source>
        <dbReference type="EMBL" id="KAL3855290.1"/>
    </source>
</evidence>
<sequence length="54" mass="6071">SDLNGAEPSVHNSQINAPRNIKATFQNKAYMHESGLSELNKNLRVYRDPQTGEE</sequence>
<comment type="caution">
    <text evidence="1">The sequence shown here is derived from an EMBL/GenBank/DDBJ whole genome shotgun (WGS) entry which is preliminary data.</text>
</comment>
<protein>
    <submittedName>
        <fullName evidence="1">Uncharacterized protein</fullName>
    </submittedName>
</protein>
<reference evidence="1 2" key="1">
    <citation type="submission" date="2024-11" db="EMBL/GenBank/DDBJ databases">
        <title>Chromosome-level genome assembly of the freshwater bivalve Anodonta woodiana.</title>
        <authorList>
            <person name="Chen X."/>
        </authorList>
    </citation>
    <scope>NUCLEOTIDE SEQUENCE [LARGE SCALE GENOMIC DNA]</scope>
    <source>
        <strain evidence="1">MN2024</strain>
        <tissue evidence="1">Gills</tissue>
    </source>
</reference>
<proteinExistence type="predicted"/>
<keyword evidence="2" id="KW-1185">Reference proteome</keyword>
<gene>
    <name evidence="1" type="ORF">ACJMK2_014506</name>
</gene>
<organism evidence="1 2">
    <name type="scientific">Sinanodonta woodiana</name>
    <name type="common">Chinese pond mussel</name>
    <name type="synonym">Anodonta woodiana</name>
    <dbReference type="NCBI Taxonomy" id="1069815"/>
    <lineage>
        <taxon>Eukaryota</taxon>
        <taxon>Metazoa</taxon>
        <taxon>Spiralia</taxon>
        <taxon>Lophotrochozoa</taxon>
        <taxon>Mollusca</taxon>
        <taxon>Bivalvia</taxon>
        <taxon>Autobranchia</taxon>
        <taxon>Heteroconchia</taxon>
        <taxon>Palaeoheterodonta</taxon>
        <taxon>Unionida</taxon>
        <taxon>Unionoidea</taxon>
        <taxon>Unionidae</taxon>
        <taxon>Unioninae</taxon>
        <taxon>Sinanodonta</taxon>
    </lineage>
</organism>
<name>A0ABD3V0U9_SINWO</name>
<evidence type="ECO:0000313" key="2">
    <source>
        <dbReference type="Proteomes" id="UP001634394"/>
    </source>
</evidence>
<dbReference type="EMBL" id="JBJQND010000014">
    <property type="protein sequence ID" value="KAL3855290.1"/>
    <property type="molecule type" value="Genomic_DNA"/>
</dbReference>
<accession>A0ABD3V0U9</accession>